<dbReference type="Proteomes" id="UP001597044">
    <property type="component" value="Unassembled WGS sequence"/>
</dbReference>
<organism evidence="4 5">
    <name type="scientific">Paraperlucidibaca wandonensis</name>
    <dbReference type="NCBI Taxonomy" id="1268273"/>
    <lineage>
        <taxon>Bacteria</taxon>
        <taxon>Pseudomonadati</taxon>
        <taxon>Pseudomonadota</taxon>
        <taxon>Gammaproteobacteria</taxon>
        <taxon>Moraxellales</taxon>
        <taxon>Moraxellaceae</taxon>
        <taxon>Paraperlucidibaca</taxon>
    </lineage>
</organism>
<accession>A0ABW3HCS1</accession>
<dbReference type="Pfam" id="PF00106">
    <property type="entry name" value="adh_short"/>
    <property type="match status" value="1"/>
</dbReference>
<dbReference type="RefSeq" id="WP_379068692.1">
    <property type="nucleotide sequence ID" value="NZ_JBHTIT010000001.1"/>
</dbReference>
<evidence type="ECO:0000313" key="4">
    <source>
        <dbReference type="EMBL" id="MFD0949238.1"/>
    </source>
</evidence>
<dbReference type="PRINTS" id="PR00080">
    <property type="entry name" value="SDRFAMILY"/>
</dbReference>
<reference evidence="5" key="1">
    <citation type="journal article" date="2019" name="Int. J. Syst. Evol. Microbiol.">
        <title>The Global Catalogue of Microorganisms (GCM) 10K type strain sequencing project: providing services to taxonomists for standard genome sequencing and annotation.</title>
        <authorList>
            <consortium name="The Broad Institute Genomics Platform"/>
            <consortium name="The Broad Institute Genome Sequencing Center for Infectious Disease"/>
            <person name="Wu L."/>
            <person name="Ma J."/>
        </authorList>
    </citation>
    <scope>NUCLEOTIDE SEQUENCE [LARGE SCALE GENOMIC DNA]</scope>
    <source>
        <strain evidence="5">CCUG 63419</strain>
    </source>
</reference>
<keyword evidence="5" id="KW-1185">Reference proteome</keyword>
<evidence type="ECO:0000256" key="1">
    <source>
        <dbReference type="ARBA" id="ARBA00006484"/>
    </source>
</evidence>
<keyword evidence="2" id="KW-0560">Oxidoreductase</keyword>
<dbReference type="PANTHER" id="PTHR44196">
    <property type="entry name" value="DEHYDROGENASE/REDUCTASE SDR FAMILY MEMBER 7B"/>
    <property type="match status" value="1"/>
</dbReference>
<protein>
    <submittedName>
        <fullName evidence="4">SDR family oxidoreductase</fullName>
    </submittedName>
</protein>
<name>A0ABW3HCS1_9GAMM</name>
<comment type="caution">
    <text evidence="4">The sequence shown here is derived from an EMBL/GenBank/DDBJ whole genome shotgun (WGS) entry which is preliminary data.</text>
</comment>
<comment type="similarity">
    <text evidence="1 3">Belongs to the short-chain dehydrogenases/reductases (SDR) family.</text>
</comment>
<dbReference type="PANTHER" id="PTHR44196:SF1">
    <property type="entry name" value="DEHYDROGENASE_REDUCTASE SDR FAMILY MEMBER 7B"/>
    <property type="match status" value="1"/>
</dbReference>
<evidence type="ECO:0000256" key="2">
    <source>
        <dbReference type="ARBA" id="ARBA00023002"/>
    </source>
</evidence>
<proteinExistence type="inferred from homology"/>
<sequence length="260" mass="28069">MKQAVFITGAAAGIGRAVALEFAHQGWFVGAADLDEVGLASLKSEIGAERCFTTALNVADAKQWDKALASFWKASGERLDVLVNNAGILSAGAFHEIPLMRHQAIIDINVSGVMAGCHTAYPYLCKTPKSTVINMASASAMFGQPGLASYSSSKFAVRGLTEALDCEWAEQGIRVKSIWPLFVQTNMVVGLDKLPSVKSLGIKLNADDVARAVWYAANDRGETSPIHYPVGLQTKMLNLAIKLSPAWMSRWINQRMSSEH</sequence>
<gene>
    <name evidence="4" type="ORF">ACFQ0F_02345</name>
</gene>
<dbReference type="SUPFAM" id="SSF51735">
    <property type="entry name" value="NAD(P)-binding Rossmann-fold domains"/>
    <property type="match status" value="1"/>
</dbReference>
<evidence type="ECO:0000313" key="5">
    <source>
        <dbReference type="Proteomes" id="UP001597044"/>
    </source>
</evidence>
<dbReference type="InterPro" id="IPR036291">
    <property type="entry name" value="NAD(P)-bd_dom_sf"/>
</dbReference>
<dbReference type="Gene3D" id="3.40.50.720">
    <property type="entry name" value="NAD(P)-binding Rossmann-like Domain"/>
    <property type="match status" value="1"/>
</dbReference>
<evidence type="ECO:0000256" key="3">
    <source>
        <dbReference type="RuleBase" id="RU000363"/>
    </source>
</evidence>
<dbReference type="EMBL" id="JBHTIT010000001">
    <property type="protein sequence ID" value="MFD0949238.1"/>
    <property type="molecule type" value="Genomic_DNA"/>
</dbReference>
<dbReference type="PRINTS" id="PR00081">
    <property type="entry name" value="GDHRDH"/>
</dbReference>
<dbReference type="InterPro" id="IPR002347">
    <property type="entry name" value="SDR_fam"/>
</dbReference>
<dbReference type="NCBIfam" id="NF006123">
    <property type="entry name" value="PRK08267.1"/>
    <property type="match status" value="1"/>
</dbReference>